<dbReference type="InterPro" id="IPR054728">
    <property type="entry name" value="RsmB-like_ferredoxin"/>
</dbReference>
<reference evidence="15 16" key="1">
    <citation type="journal article" date="2015" name="Genome Announc.">
        <title>Expanding the biotechnology potential of lactobacilli through comparative genomics of 213 strains and associated genera.</title>
        <authorList>
            <person name="Sun Z."/>
            <person name="Harris H.M."/>
            <person name="McCann A."/>
            <person name="Guo C."/>
            <person name="Argimon S."/>
            <person name="Zhang W."/>
            <person name="Yang X."/>
            <person name="Jeffery I.B."/>
            <person name="Cooney J.C."/>
            <person name="Kagawa T.F."/>
            <person name="Liu W."/>
            <person name="Song Y."/>
            <person name="Salvetti E."/>
            <person name="Wrobel A."/>
            <person name="Rasinkangas P."/>
            <person name="Parkhill J."/>
            <person name="Rea M.C."/>
            <person name="O'Sullivan O."/>
            <person name="Ritari J."/>
            <person name="Douillard F.P."/>
            <person name="Paul Ross R."/>
            <person name="Yang R."/>
            <person name="Briner A.E."/>
            <person name="Felis G.E."/>
            <person name="de Vos W.M."/>
            <person name="Barrangou R."/>
            <person name="Klaenhammer T.R."/>
            <person name="Caufield P.W."/>
            <person name="Cui Y."/>
            <person name="Zhang H."/>
            <person name="O'Toole P.W."/>
        </authorList>
    </citation>
    <scope>NUCLEOTIDE SEQUENCE [LARGE SCALE GENOMIC DNA]</scope>
    <source>
        <strain evidence="15 16">DSM 24302</strain>
    </source>
</reference>
<evidence type="ECO:0000256" key="13">
    <source>
        <dbReference type="PROSITE-ProRule" id="PRU01023"/>
    </source>
</evidence>
<dbReference type="InterPro" id="IPR004573">
    <property type="entry name" value="rRNA_ssu_MeTfrase_B"/>
</dbReference>
<dbReference type="AlphaFoldDB" id="A0A0R2CQ01"/>
<organism evidence="15 16">
    <name type="scientific">Lentilactobacillus senioris DSM 24302 = JCM 17472</name>
    <dbReference type="NCBI Taxonomy" id="1423802"/>
    <lineage>
        <taxon>Bacteria</taxon>
        <taxon>Bacillati</taxon>
        <taxon>Bacillota</taxon>
        <taxon>Bacilli</taxon>
        <taxon>Lactobacillales</taxon>
        <taxon>Lactobacillaceae</taxon>
        <taxon>Lentilactobacillus</taxon>
    </lineage>
</organism>
<dbReference type="STRING" id="1423802.FC56_GL000609"/>
<dbReference type="Gene3D" id="3.40.50.150">
    <property type="entry name" value="Vaccinia Virus protein VP39"/>
    <property type="match status" value="1"/>
</dbReference>
<dbReference type="Gene3D" id="1.10.940.10">
    <property type="entry name" value="NusB-like"/>
    <property type="match status" value="1"/>
</dbReference>
<dbReference type="Pfam" id="PF01189">
    <property type="entry name" value="Methyltr_RsmB-F"/>
    <property type="match status" value="1"/>
</dbReference>
<sequence length="448" mass="50065">MNKITNPRQLAVSTLTRTKQGAYSNLQVDTDLKQAELSSADRRLYTSIVYGVLQHQMTFEYQLAPFLKNPAQVDEWVVQLLYTAMYQMEYLDRIPKRAIFDETIKVAKKMGHDGIRRMVTGVLHAMDRKKLADPNQIEDLVERLAVTSSVPQWIVELLIDQLGKDKATSILMSLNQPPKQSVRANLAVISRDELLNELNEAGYDAKASEVASEGIVIEHSEIPITQSDFFIDGKLTVQDESAMLPAEAMPIEASDLILDACAAPGGKTTQIATRLSAAEKGQVVALDIHKNKMKPINQNAKRLHVSEQVVAQALDARNVGDVFEDGLFDEILVDAPCSGLGLIRRKPEIRYQKTPADIEKLSQIQLAILTAVAPKLKVGGQLTYSTCTIVNQENKNVIDQFVINHPEFEVQYTHTDLDLKADRNQSDLRIYPDDYLSDGFYVCTLIKQ</sequence>
<comment type="function">
    <text evidence="1">Specifically methylates the cytosine at position 967 (m5C967) of 16S rRNA.</text>
</comment>
<feature type="domain" description="SAM-dependent MTase RsmB/NOP-type" evidence="14">
    <location>
        <begin position="170"/>
        <end position="448"/>
    </location>
</feature>
<dbReference type="InterPro" id="IPR029063">
    <property type="entry name" value="SAM-dependent_MTases_sf"/>
</dbReference>
<dbReference type="Gene3D" id="3.30.70.1170">
    <property type="entry name" value="Sun protein, domain 3"/>
    <property type="match status" value="1"/>
</dbReference>
<evidence type="ECO:0000256" key="10">
    <source>
        <dbReference type="ARBA" id="ARBA00030399"/>
    </source>
</evidence>
<dbReference type="NCBIfam" id="NF011494">
    <property type="entry name" value="PRK14902.1"/>
    <property type="match status" value="1"/>
</dbReference>
<evidence type="ECO:0000256" key="5">
    <source>
        <dbReference type="ARBA" id="ARBA00022552"/>
    </source>
</evidence>
<dbReference type="GO" id="GO:0008649">
    <property type="term" value="F:rRNA methyltransferase activity"/>
    <property type="evidence" value="ECO:0007669"/>
    <property type="project" value="InterPro"/>
</dbReference>
<dbReference type="PATRIC" id="fig|1423802.4.peg.618"/>
<name>A0A0R2CQ01_9LACO</name>
<dbReference type="SUPFAM" id="SSF53335">
    <property type="entry name" value="S-adenosyl-L-methionine-dependent methyltransferases"/>
    <property type="match status" value="1"/>
</dbReference>
<dbReference type="NCBIfam" id="TIGR00563">
    <property type="entry name" value="rsmB"/>
    <property type="match status" value="1"/>
</dbReference>
<evidence type="ECO:0000259" key="14">
    <source>
        <dbReference type="PROSITE" id="PS51686"/>
    </source>
</evidence>
<accession>A0A0R2CQ01</accession>
<feature type="binding site" evidence="13">
    <location>
        <begin position="261"/>
        <end position="267"/>
    </location>
    <ligand>
        <name>S-adenosyl-L-methionine</name>
        <dbReference type="ChEBI" id="CHEBI:59789"/>
    </ligand>
</feature>
<dbReference type="InterPro" id="IPR001678">
    <property type="entry name" value="MeTrfase_RsmB-F_NOP2_dom"/>
</dbReference>
<feature type="active site" description="Nucleophile" evidence="13">
    <location>
        <position position="387"/>
    </location>
</feature>
<keyword evidence="16" id="KW-1185">Reference proteome</keyword>
<evidence type="ECO:0000256" key="4">
    <source>
        <dbReference type="ARBA" id="ARBA00022490"/>
    </source>
</evidence>
<dbReference type="GO" id="GO:0005737">
    <property type="term" value="C:cytoplasm"/>
    <property type="evidence" value="ECO:0007669"/>
    <property type="project" value="UniProtKB-SubCell"/>
</dbReference>
<dbReference type="PANTHER" id="PTHR22807">
    <property type="entry name" value="NOP2 YEAST -RELATED NOL1/NOP2/FMU SUN DOMAIN-CONTAINING"/>
    <property type="match status" value="1"/>
</dbReference>
<evidence type="ECO:0000256" key="3">
    <source>
        <dbReference type="ARBA" id="ARBA00012140"/>
    </source>
</evidence>
<keyword evidence="4" id="KW-0963">Cytoplasm</keyword>
<dbReference type="PROSITE" id="PS51686">
    <property type="entry name" value="SAM_MT_RSMB_NOP"/>
    <property type="match status" value="1"/>
</dbReference>
<comment type="similarity">
    <text evidence="13">Belongs to the class I-like SAM-binding methyltransferase superfamily. RsmB/NOP family.</text>
</comment>
<evidence type="ECO:0000256" key="11">
    <source>
        <dbReference type="ARBA" id="ARBA00031088"/>
    </source>
</evidence>
<evidence type="ECO:0000256" key="8">
    <source>
        <dbReference type="ARBA" id="ARBA00022691"/>
    </source>
</evidence>
<keyword evidence="8 13" id="KW-0949">S-adenosyl-L-methionine</keyword>
<evidence type="ECO:0000313" key="16">
    <source>
        <dbReference type="Proteomes" id="UP000051256"/>
    </source>
</evidence>
<keyword evidence="5" id="KW-0698">rRNA processing</keyword>
<evidence type="ECO:0000256" key="7">
    <source>
        <dbReference type="ARBA" id="ARBA00022679"/>
    </source>
</evidence>
<dbReference type="GO" id="GO:0006355">
    <property type="term" value="P:regulation of DNA-templated transcription"/>
    <property type="evidence" value="ECO:0007669"/>
    <property type="project" value="InterPro"/>
</dbReference>
<protein>
    <recommendedName>
        <fullName evidence="3">16S rRNA (cytosine(967)-C(5))-methyltransferase</fullName>
        <ecNumber evidence="3">2.1.1.176</ecNumber>
    </recommendedName>
    <alternativeName>
        <fullName evidence="10">16S rRNA m5C967 methyltransferase</fullName>
    </alternativeName>
    <alternativeName>
        <fullName evidence="11">rRNA (cytosine-C(5)-)-methyltransferase RsmB</fullName>
    </alternativeName>
</protein>
<evidence type="ECO:0000313" key="15">
    <source>
        <dbReference type="EMBL" id="KRM93889.1"/>
    </source>
</evidence>
<feature type="binding site" evidence="13">
    <location>
        <position position="334"/>
    </location>
    <ligand>
        <name>S-adenosyl-L-methionine</name>
        <dbReference type="ChEBI" id="CHEBI:59789"/>
    </ligand>
</feature>
<dbReference type="Pfam" id="PF22458">
    <property type="entry name" value="RsmF-B_ferredox"/>
    <property type="match status" value="1"/>
</dbReference>
<dbReference type="InterPro" id="IPR049560">
    <property type="entry name" value="MeTrfase_RsmB-F_NOP2_cat"/>
</dbReference>
<dbReference type="Proteomes" id="UP000051256">
    <property type="component" value="Unassembled WGS sequence"/>
</dbReference>
<dbReference type="EMBL" id="AYZR01000008">
    <property type="protein sequence ID" value="KRM93889.1"/>
    <property type="molecule type" value="Genomic_DNA"/>
</dbReference>
<dbReference type="InterPro" id="IPR035926">
    <property type="entry name" value="NusB-like_sf"/>
</dbReference>
<gene>
    <name evidence="15" type="ORF">FC56_GL000609</name>
</gene>
<proteinExistence type="inferred from homology"/>
<dbReference type="PRINTS" id="PR02008">
    <property type="entry name" value="RCMTFAMILY"/>
</dbReference>
<dbReference type="InterPro" id="IPR023267">
    <property type="entry name" value="RCMT"/>
</dbReference>
<dbReference type="FunFam" id="3.30.70.1170:FF:000003">
    <property type="entry name" value="16S rRNA (Cytosine(967)-C(5))-methyltransferase RsmB"/>
    <property type="match status" value="1"/>
</dbReference>
<keyword evidence="7 13" id="KW-0808">Transferase</keyword>
<evidence type="ECO:0000256" key="12">
    <source>
        <dbReference type="ARBA" id="ARBA00047283"/>
    </source>
</evidence>
<feature type="binding site" evidence="13">
    <location>
        <position position="287"/>
    </location>
    <ligand>
        <name>S-adenosyl-L-methionine</name>
        <dbReference type="ChEBI" id="CHEBI:59789"/>
    </ligand>
</feature>
<dbReference type="SUPFAM" id="SSF48013">
    <property type="entry name" value="NusB-like"/>
    <property type="match status" value="1"/>
</dbReference>
<dbReference type="RefSeq" id="WP_056978366.1">
    <property type="nucleotide sequence ID" value="NZ_AYZR01000008.1"/>
</dbReference>
<keyword evidence="6 13" id="KW-0489">Methyltransferase</keyword>
<evidence type="ECO:0000256" key="1">
    <source>
        <dbReference type="ARBA" id="ARBA00002724"/>
    </source>
</evidence>
<evidence type="ECO:0000256" key="6">
    <source>
        <dbReference type="ARBA" id="ARBA00022603"/>
    </source>
</evidence>
<dbReference type="InterPro" id="IPR006027">
    <property type="entry name" value="NusB_RsmB_TIM44"/>
</dbReference>
<dbReference type="GO" id="GO:0003723">
    <property type="term" value="F:RNA binding"/>
    <property type="evidence" value="ECO:0007669"/>
    <property type="project" value="UniProtKB-UniRule"/>
</dbReference>
<dbReference type="PANTHER" id="PTHR22807:SF53">
    <property type="entry name" value="RIBOSOMAL RNA SMALL SUBUNIT METHYLTRANSFERASE B-RELATED"/>
    <property type="match status" value="1"/>
</dbReference>
<dbReference type="EC" id="2.1.1.176" evidence="3"/>
<comment type="catalytic activity">
    <reaction evidence="12">
        <text>cytidine(967) in 16S rRNA + S-adenosyl-L-methionine = 5-methylcytidine(967) in 16S rRNA + S-adenosyl-L-homocysteine + H(+)</text>
        <dbReference type="Rhea" id="RHEA:42748"/>
        <dbReference type="Rhea" id="RHEA-COMP:10219"/>
        <dbReference type="Rhea" id="RHEA-COMP:10220"/>
        <dbReference type="ChEBI" id="CHEBI:15378"/>
        <dbReference type="ChEBI" id="CHEBI:57856"/>
        <dbReference type="ChEBI" id="CHEBI:59789"/>
        <dbReference type="ChEBI" id="CHEBI:74483"/>
        <dbReference type="ChEBI" id="CHEBI:82748"/>
        <dbReference type="EC" id="2.1.1.176"/>
    </reaction>
</comment>
<feature type="binding site" evidence="13">
    <location>
        <position position="315"/>
    </location>
    <ligand>
        <name>S-adenosyl-L-methionine</name>
        <dbReference type="ChEBI" id="CHEBI:59789"/>
    </ligand>
</feature>
<evidence type="ECO:0000256" key="9">
    <source>
        <dbReference type="ARBA" id="ARBA00022884"/>
    </source>
</evidence>
<evidence type="ECO:0000256" key="2">
    <source>
        <dbReference type="ARBA" id="ARBA00004496"/>
    </source>
</evidence>
<comment type="subcellular location">
    <subcellularLocation>
        <location evidence="2">Cytoplasm</location>
    </subcellularLocation>
</comment>
<comment type="caution">
    <text evidence="15">The sequence shown here is derived from an EMBL/GenBank/DDBJ whole genome shotgun (WGS) entry which is preliminary data.</text>
</comment>
<dbReference type="FunFam" id="3.40.50.150:FF:000022">
    <property type="entry name" value="Ribosomal RNA small subunit methyltransferase B"/>
    <property type="match status" value="1"/>
</dbReference>
<keyword evidence="9 13" id="KW-0694">RNA-binding</keyword>
<dbReference type="Pfam" id="PF01029">
    <property type="entry name" value="NusB"/>
    <property type="match status" value="1"/>
</dbReference>